<evidence type="ECO:0000256" key="2">
    <source>
        <dbReference type="ARBA" id="ARBA00024867"/>
    </source>
</evidence>
<dbReference type="Pfam" id="PF04397">
    <property type="entry name" value="LytTR"/>
    <property type="match status" value="1"/>
</dbReference>
<dbReference type="PANTHER" id="PTHR37299:SF1">
    <property type="entry name" value="STAGE 0 SPORULATION PROTEIN A HOMOLOG"/>
    <property type="match status" value="1"/>
</dbReference>
<evidence type="ECO:0000256" key="1">
    <source>
        <dbReference type="ARBA" id="ARBA00018672"/>
    </source>
</evidence>
<evidence type="ECO:0000313" key="7">
    <source>
        <dbReference type="Proteomes" id="UP000001551"/>
    </source>
</evidence>
<gene>
    <name evidence="6" type="ordered locus">Ethha_2382</name>
</gene>
<keyword evidence="3" id="KW-0597">Phosphoprotein</keyword>
<dbReference type="AlphaFoldDB" id="E6U568"/>
<reference evidence="6 7" key="1">
    <citation type="submission" date="2010-12" db="EMBL/GenBank/DDBJ databases">
        <title>Complete sequence of Ethanoligenens harbinense YUAN-3.</title>
        <authorList>
            <person name="Lucas S."/>
            <person name="Copeland A."/>
            <person name="Lapidus A."/>
            <person name="Cheng J.-F."/>
            <person name="Bruce D."/>
            <person name="Goodwin L."/>
            <person name="Pitluck S."/>
            <person name="Chertkov O."/>
            <person name="Misra M."/>
            <person name="Detter J.C."/>
            <person name="Han C."/>
            <person name="Tapia R."/>
            <person name="Land M."/>
            <person name="Hauser L."/>
            <person name="Jeffries C."/>
            <person name="Kyrpides N."/>
            <person name="Ivanova N."/>
            <person name="Mikhailova N."/>
            <person name="Wang A."/>
            <person name="Mouttaki H."/>
            <person name="He Z."/>
            <person name="Zhou J."/>
            <person name="Hemme C.L."/>
            <person name="Woyke T."/>
        </authorList>
    </citation>
    <scope>NUCLEOTIDE SEQUENCE [LARGE SCALE GENOMIC DNA]</scope>
    <source>
        <strain evidence="7">DSM 18485 / JCM 12961 / CGMCC 1.5033 / YUAN-3</strain>
    </source>
</reference>
<sequence length="244" mass="28258">MLNILLAAASQAEREQFRALLPEVPARMNVYEAETEEEALRIAQTTTIALFVIDTQLKNGSGLHCAAEIRKLSLCRLTWILFISQYADGIPEAFQQIHCYDFFIKPYDAGRMRETVRLLLGEGRAAGPERPFRLFRNGNKAFKVYVDEIIFLEINARACTIHTAEQVFRLNRMPLKDVLRHINSPDIIQTHKSYAVNLRYIRSIERYALTSWNIHFDNYPEIALLGNKYKDNVLRLFEKSETEC</sequence>
<protein>
    <recommendedName>
        <fullName evidence="1">Stage 0 sporulation protein A homolog</fullName>
    </recommendedName>
</protein>
<dbReference type="Proteomes" id="UP000001551">
    <property type="component" value="Chromosome"/>
</dbReference>
<dbReference type="HOGENOM" id="CLU_000445_14_1_9"/>
<dbReference type="InterPro" id="IPR011006">
    <property type="entry name" value="CheY-like_superfamily"/>
</dbReference>
<dbReference type="PROSITE" id="PS50110">
    <property type="entry name" value="RESPONSE_REGULATORY"/>
    <property type="match status" value="1"/>
</dbReference>
<dbReference type="EMBL" id="CP002400">
    <property type="protein sequence ID" value="ADU27881.1"/>
    <property type="molecule type" value="Genomic_DNA"/>
</dbReference>
<dbReference type="Gene3D" id="3.40.50.2300">
    <property type="match status" value="1"/>
</dbReference>
<dbReference type="InterPro" id="IPR046947">
    <property type="entry name" value="LytR-like"/>
</dbReference>
<feature type="domain" description="HTH LytTR-type" evidence="5">
    <location>
        <begin position="142"/>
        <end position="228"/>
    </location>
</feature>
<evidence type="ECO:0000313" key="6">
    <source>
        <dbReference type="EMBL" id="ADU27881.1"/>
    </source>
</evidence>
<evidence type="ECO:0000259" key="5">
    <source>
        <dbReference type="PROSITE" id="PS50930"/>
    </source>
</evidence>
<dbReference type="Pfam" id="PF00072">
    <property type="entry name" value="Response_reg"/>
    <property type="match status" value="1"/>
</dbReference>
<proteinExistence type="predicted"/>
<dbReference type="PANTHER" id="PTHR37299">
    <property type="entry name" value="TRANSCRIPTIONAL REGULATOR-RELATED"/>
    <property type="match status" value="1"/>
</dbReference>
<dbReference type="SMART" id="SM00850">
    <property type="entry name" value="LytTR"/>
    <property type="match status" value="1"/>
</dbReference>
<accession>E6U568</accession>
<dbReference type="InterPro" id="IPR001789">
    <property type="entry name" value="Sig_transdc_resp-reg_receiver"/>
</dbReference>
<keyword evidence="7" id="KW-1185">Reference proteome</keyword>
<dbReference type="RefSeq" id="WP_013486227.1">
    <property type="nucleotide sequence ID" value="NC_014828.1"/>
</dbReference>
<comment type="function">
    <text evidence="2">May play the central regulatory role in sporulation. It may be an element of the effector pathway responsible for the activation of sporulation genes in response to nutritional stress. Spo0A may act in concert with spo0H (a sigma factor) to control the expression of some genes that are critical to the sporulation process.</text>
</comment>
<feature type="domain" description="Response regulatory" evidence="4">
    <location>
        <begin position="3"/>
        <end position="120"/>
    </location>
</feature>
<dbReference type="PROSITE" id="PS50930">
    <property type="entry name" value="HTH_LYTTR"/>
    <property type="match status" value="1"/>
</dbReference>
<evidence type="ECO:0000259" key="4">
    <source>
        <dbReference type="PROSITE" id="PS50110"/>
    </source>
</evidence>
<dbReference type="eggNOG" id="COG3279">
    <property type="taxonomic scope" value="Bacteria"/>
</dbReference>
<evidence type="ECO:0000256" key="3">
    <source>
        <dbReference type="PROSITE-ProRule" id="PRU00169"/>
    </source>
</evidence>
<dbReference type="GO" id="GO:0000156">
    <property type="term" value="F:phosphorelay response regulator activity"/>
    <property type="evidence" value="ECO:0007669"/>
    <property type="project" value="InterPro"/>
</dbReference>
<dbReference type="CDD" id="cd00156">
    <property type="entry name" value="REC"/>
    <property type="match status" value="1"/>
</dbReference>
<feature type="modified residue" description="4-aspartylphosphate" evidence="3">
    <location>
        <position position="54"/>
    </location>
</feature>
<name>E6U568_ETHHY</name>
<dbReference type="Gene3D" id="2.40.50.1020">
    <property type="entry name" value="LytTr DNA-binding domain"/>
    <property type="match status" value="1"/>
</dbReference>
<dbReference type="STRING" id="663278.Ethha_2382"/>
<dbReference type="KEGG" id="eha:Ethha_2382"/>
<dbReference type="GO" id="GO:0003677">
    <property type="term" value="F:DNA binding"/>
    <property type="evidence" value="ECO:0007669"/>
    <property type="project" value="InterPro"/>
</dbReference>
<dbReference type="SUPFAM" id="SSF52172">
    <property type="entry name" value="CheY-like"/>
    <property type="match status" value="1"/>
</dbReference>
<dbReference type="SMART" id="SM00448">
    <property type="entry name" value="REC"/>
    <property type="match status" value="1"/>
</dbReference>
<dbReference type="InterPro" id="IPR007492">
    <property type="entry name" value="LytTR_DNA-bd_dom"/>
</dbReference>
<organism evidence="6 7">
    <name type="scientific">Ethanoligenens harbinense (strain DSM 18485 / JCM 12961 / CGMCC 1.5033 / YUAN-3)</name>
    <dbReference type="NCBI Taxonomy" id="663278"/>
    <lineage>
        <taxon>Bacteria</taxon>
        <taxon>Bacillati</taxon>
        <taxon>Bacillota</taxon>
        <taxon>Clostridia</taxon>
        <taxon>Eubacteriales</taxon>
        <taxon>Oscillospiraceae</taxon>
        <taxon>Ethanoligenens</taxon>
    </lineage>
</organism>